<dbReference type="Gene3D" id="3.90.75.20">
    <property type="match status" value="1"/>
</dbReference>
<dbReference type="InterPro" id="IPR003615">
    <property type="entry name" value="HNH_nuc"/>
</dbReference>
<comment type="caution">
    <text evidence="2">The sequence shown here is derived from an EMBL/GenBank/DDBJ whole genome shotgun (WGS) entry which is preliminary data.</text>
</comment>
<reference evidence="2" key="1">
    <citation type="journal article" date="2020" name="mSystems">
        <title>Genome- and Community-Level Interaction Insights into Carbon Utilization and Element Cycling Functions of Hydrothermarchaeota in Hydrothermal Sediment.</title>
        <authorList>
            <person name="Zhou Z."/>
            <person name="Liu Y."/>
            <person name="Xu W."/>
            <person name="Pan J."/>
            <person name="Luo Z.H."/>
            <person name="Li M."/>
        </authorList>
    </citation>
    <scope>NUCLEOTIDE SEQUENCE [LARGE SCALE GENOMIC DNA]</scope>
    <source>
        <strain evidence="2">HyVt-345</strain>
    </source>
</reference>
<keyword evidence="2" id="KW-0378">Hydrolase</keyword>
<feature type="domain" description="HNH nuclease" evidence="1">
    <location>
        <begin position="28"/>
        <end position="71"/>
    </location>
</feature>
<keyword evidence="2" id="KW-0255">Endonuclease</keyword>
<dbReference type="Proteomes" id="UP000886191">
    <property type="component" value="Unassembled WGS sequence"/>
</dbReference>
<dbReference type="AlphaFoldDB" id="A0A831QMA6"/>
<evidence type="ECO:0000313" key="2">
    <source>
        <dbReference type="EMBL" id="HEA19690.1"/>
    </source>
</evidence>
<proteinExistence type="predicted"/>
<dbReference type="EMBL" id="DRGL01000013">
    <property type="protein sequence ID" value="HEA19690.1"/>
    <property type="molecule type" value="Genomic_DNA"/>
</dbReference>
<gene>
    <name evidence="2" type="ORF">ENH87_02080</name>
</gene>
<name>A0A831QMA6_9FLAO</name>
<accession>A0A831QMA6</accession>
<protein>
    <submittedName>
        <fullName evidence="2">HNH endonuclease</fullName>
    </submittedName>
</protein>
<dbReference type="InterPro" id="IPR044925">
    <property type="entry name" value="His-Me_finger_sf"/>
</dbReference>
<dbReference type="Pfam" id="PF13392">
    <property type="entry name" value="HNH_3"/>
    <property type="match status" value="1"/>
</dbReference>
<dbReference type="GO" id="GO:0004519">
    <property type="term" value="F:endonuclease activity"/>
    <property type="evidence" value="ECO:0007669"/>
    <property type="project" value="UniProtKB-KW"/>
</dbReference>
<organism evidence="2">
    <name type="scientific">Pricia antarctica</name>
    <dbReference type="NCBI Taxonomy" id="641691"/>
    <lineage>
        <taxon>Bacteria</taxon>
        <taxon>Pseudomonadati</taxon>
        <taxon>Bacteroidota</taxon>
        <taxon>Flavobacteriia</taxon>
        <taxon>Flavobacteriales</taxon>
        <taxon>Flavobacteriaceae</taxon>
        <taxon>Pricia</taxon>
    </lineage>
</organism>
<evidence type="ECO:0000259" key="1">
    <source>
        <dbReference type="Pfam" id="PF13392"/>
    </source>
</evidence>
<sequence>MITYYEGFKVWYSKKGYPCIWINRKEIYLHVWVWERKNGNKPKGYDIHHKDLDKSNYLLNNLKVMLHSDHLRLHAGWIRENGAWIKKPCNKCNKVLLLKDFYYVKTRKIETALCKTCHNKAVTERNQRPENREKLKAYKRNYYREHYATTIKR</sequence>
<keyword evidence="2" id="KW-0540">Nuclease</keyword>
<dbReference type="SUPFAM" id="SSF54060">
    <property type="entry name" value="His-Me finger endonucleases"/>
    <property type="match status" value="1"/>
</dbReference>